<feature type="modified residue" description="N6-(pyridoxal phosphate)lysine" evidence="8">
    <location>
        <position position="267"/>
    </location>
</feature>
<dbReference type="NCBIfam" id="TIGR00713">
    <property type="entry name" value="hemL"/>
    <property type="match status" value="1"/>
</dbReference>
<comment type="pathway">
    <text evidence="3">Porphyrin-containing compound metabolism; protoporphyrin-IX biosynthesis; 5-aminolevulinate from L-glutamyl-tRNA(Glu): step 2/2.</text>
</comment>
<dbReference type="EMBL" id="JACHEN010000038">
    <property type="protein sequence ID" value="MBB6218400.1"/>
    <property type="molecule type" value="Genomic_DNA"/>
</dbReference>
<proteinExistence type="inferred from homology"/>
<dbReference type="GO" id="GO:0008483">
    <property type="term" value="F:transaminase activity"/>
    <property type="evidence" value="ECO:0007669"/>
    <property type="project" value="InterPro"/>
</dbReference>
<sequence>MNFEKSKKAFEEANKYIPGGVNSPVRAFKAVNITPPFIKEGKGSKIYDIDGNEYIDYVGSWGPLILGHCRPEVMNALKSSVEKSTSFGAPTEIETEMAKLICDAVPSVEMVRMVNSGTEATMSALRLARAYTGREIIVKFIGNYHGHSDCLLVKAGSGALTHGTPDSPGVPADIVKNTISAKYNDVEDLKNIFAAHGDNIAAVIIEPVAGNMGVVPSTKEFMTFLRDITNTYGSLLIIDEVMTGFRLSYHGAQSLYNVDPDITCFAKIIGGGLPVGAYGGKRKIMENISPLGSVYQAGTLSGNPLAMTAGVTTLRLLKENAKIYEAIEEKSKRLEEGFKDNASKLGIDIIINRVGSMLCLYFTKNDVHDFDSALTSDTAVFAKYFEEMLKEGVYLSPSQFESIFVSYAHTDEDIEKTIRANYNALKKLL</sequence>
<dbReference type="GO" id="GO:0030170">
    <property type="term" value="F:pyridoxal phosphate binding"/>
    <property type="evidence" value="ECO:0007669"/>
    <property type="project" value="InterPro"/>
</dbReference>
<comment type="catalytic activity">
    <reaction evidence="1 8">
        <text>(S)-4-amino-5-oxopentanoate = 5-aminolevulinate</text>
        <dbReference type="Rhea" id="RHEA:14265"/>
        <dbReference type="ChEBI" id="CHEBI:57501"/>
        <dbReference type="ChEBI" id="CHEBI:356416"/>
        <dbReference type="EC" id="5.4.3.8"/>
    </reaction>
</comment>
<comment type="cofactor">
    <cofactor evidence="2 8">
        <name>pyridoxal 5'-phosphate</name>
        <dbReference type="ChEBI" id="CHEBI:597326"/>
    </cofactor>
</comment>
<dbReference type="PANTHER" id="PTHR43713">
    <property type="entry name" value="GLUTAMATE-1-SEMIALDEHYDE 2,1-AMINOMUTASE"/>
    <property type="match status" value="1"/>
</dbReference>
<comment type="subunit">
    <text evidence="8">Homodimer.</text>
</comment>
<evidence type="ECO:0000256" key="7">
    <source>
        <dbReference type="ARBA" id="ARBA00023244"/>
    </source>
</evidence>
<evidence type="ECO:0000313" key="10">
    <source>
        <dbReference type="Proteomes" id="UP000579281"/>
    </source>
</evidence>
<evidence type="ECO:0000256" key="4">
    <source>
        <dbReference type="ARBA" id="ARBA00008981"/>
    </source>
</evidence>
<reference evidence="9 10" key="1">
    <citation type="submission" date="2020-08" db="EMBL/GenBank/DDBJ databases">
        <title>Genomic Encyclopedia of Type Strains, Phase IV (KMG-IV): sequencing the most valuable type-strain genomes for metagenomic binning, comparative biology and taxonomic classification.</title>
        <authorList>
            <person name="Goeker M."/>
        </authorList>
    </citation>
    <scope>NUCLEOTIDE SEQUENCE [LARGE SCALE GENOMIC DNA]</scope>
    <source>
        <strain evidence="9 10">DSM 103526</strain>
    </source>
</reference>
<keyword evidence="5 8" id="KW-0663">Pyridoxal phosphate</keyword>
<dbReference type="GO" id="GO:0005737">
    <property type="term" value="C:cytoplasm"/>
    <property type="evidence" value="ECO:0007669"/>
    <property type="project" value="UniProtKB-SubCell"/>
</dbReference>
<dbReference type="AlphaFoldDB" id="A0A841L2K0"/>
<dbReference type="PANTHER" id="PTHR43713:SF3">
    <property type="entry name" value="GLUTAMATE-1-SEMIALDEHYDE 2,1-AMINOMUTASE 1, CHLOROPLASTIC-RELATED"/>
    <property type="match status" value="1"/>
</dbReference>
<evidence type="ECO:0000313" key="9">
    <source>
        <dbReference type="EMBL" id="MBB6218400.1"/>
    </source>
</evidence>
<name>A0A841L2K0_9FIRM</name>
<keyword evidence="6 8" id="KW-0413">Isomerase</keyword>
<dbReference type="RefSeq" id="WP_184312885.1">
    <property type="nucleotide sequence ID" value="NZ_JACHEN010000038.1"/>
</dbReference>
<gene>
    <name evidence="8" type="primary">hemL</name>
    <name evidence="9" type="ORF">HNQ80_004564</name>
</gene>
<dbReference type="CDD" id="cd00610">
    <property type="entry name" value="OAT_like"/>
    <property type="match status" value="1"/>
</dbReference>
<keyword evidence="10" id="KW-1185">Reference proteome</keyword>
<comment type="similarity">
    <text evidence="4 8">Belongs to the class-III pyridoxal-phosphate-dependent aminotransferase family. HemL subfamily.</text>
</comment>
<accession>A0A841L2K0</accession>
<dbReference type="NCBIfam" id="NF000818">
    <property type="entry name" value="PRK00062.1"/>
    <property type="match status" value="1"/>
</dbReference>
<dbReference type="InterPro" id="IPR015424">
    <property type="entry name" value="PyrdxlP-dep_Trfase"/>
</dbReference>
<dbReference type="HAMAP" id="MF_00375">
    <property type="entry name" value="HemL_aminotrans_3"/>
    <property type="match status" value="1"/>
</dbReference>
<dbReference type="SUPFAM" id="SSF53383">
    <property type="entry name" value="PLP-dependent transferases"/>
    <property type="match status" value="1"/>
</dbReference>
<dbReference type="InterPro" id="IPR015422">
    <property type="entry name" value="PyrdxlP-dep_Trfase_small"/>
</dbReference>
<dbReference type="GO" id="GO:0042286">
    <property type="term" value="F:glutamate-1-semialdehyde 2,1-aminomutase activity"/>
    <property type="evidence" value="ECO:0007669"/>
    <property type="project" value="UniProtKB-UniRule"/>
</dbReference>
<dbReference type="Gene3D" id="3.90.1150.10">
    <property type="entry name" value="Aspartate Aminotransferase, domain 1"/>
    <property type="match status" value="1"/>
</dbReference>
<dbReference type="FunFam" id="3.40.640.10:FF:000021">
    <property type="entry name" value="Glutamate-1-semialdehyde 2,1-aminomutase"/>
    <property type="match status" value="1"/>
</dbReference>
<evidence type="ECO:0000256" key="5">
    <source>
        <dbReference type="ARBA" id="ARBA00022898"/>
    </source>
</evidence>
<dbReference type="InterPro" id="IPR015421">
    <property type="entry name" value="PyrdxlP-dep_Trfase_major"/>
</dbReference>
<comment type="subcellular location">
    <subcellularLocation>
        <location evidence="8">Cytoplasm</location>
    </subcellularLocation>
</comment>
<evidence type="ECO:0000256" key="6">
    <source>
        <dbReference type="ARBA" id="ARBA00023235"/>
    </source>
</evidence>
<comment type="caution">
    <text evidence="9">The sequence shown here is derived from an EMBL/GenBank/DDBJ whole genome shotgun (WGS) entry which is preliminary data.</text>
</comment>
<evidence type="ECO:0000256" key="2">
    <source>
        <dbReference type="ARBA" id="ARBA00001933"/>
    </source>
</evidence>
<dbReference type="Proteomes" id="UP000579281">
    <property type="component" value="Unassembled WGS sequence"/>
</dbReference>
<dbReference type="GO" id="GO:0006782">
    <property type="term" value="P:protoporphyrinogen IX biosynthetic process"/>
    <property type="evidence" value="ECO:0007669"/>
    <property type="project" value="UniProtKB-UniRule"/>
</dbReference>
<dbReference type="InterPro" id="IPR004639">
    <property type="entry name" value="4pyrrol_synth_GluAld_NH2Trfase"/>
</dbReference>
<evidence type="ECO:0000256" key="3">
    <source>
        <dbReference type="ARBA" id="ARBA00004819"/>
    </source>
</evidence>
<keyword evidence="7 8" id="KW-0627">Porphyrin biosynthesis</keyword>
<dbReference type="InterPro" id="IPR005814">
    <property type="entry name" value="Aminotrans_3"/>
</dbReference>
<dbReference type="InterPro" id="IPR049704">
    <property type="entry name" value="Aminotrans_3_PPA_site"/>
</dbReference>
<organism evidence="9 10">
    <name type="scientific">Anaerosolibacter carboniphilus</name>
    <dbReference type="NCBI Taxonomy" id="1417629"/>
    <lineage>
        <taxon>Bacteria</taxon>
        <taxon>Bacillati</taxon>
        <taxon>Bacillota</taxon>
        <taxon>Clostridia</taxon>
        <taxon>Peptostreptococcales</taxon>
        <taxon>Thermotaleaceae</taxon>
        <taxon>Anaerosolibacter</taxon>
    </lineage>
</organism>
<dbReference type="PROSITE" id="PS00600">
    <property type="entry name" value="AA_TRANSFER_CLASS_3"/>
    <property type="match status" value="1"/>
</dbReference>
<protein>
    <recommendedName>
        <fullName evidence="8">Glutamate-1-semialdehyde 2,1-aminomutase</fullName>
        <shortName evidence="8">GSA</shortName>
        <ecNumber evidence="8">5.4.3.8</ecNumber>
    </recommendedName>
    <alternativeName>
        <fullName evidence="8">Glutamate-1-semialdehyde aminotransferase</fullName>
        <shortName evidence="8">GSA-AT</shortName>
    </alternativeName>
</protein>
<dbReference type="EC" id="5.4.3.8" evidence="8"/>
<evidence type="ECO:0000256" key="8">
    <source>
        <dbReference type="HAMAP-Rule" id="MF_00375"/>
    </source>
</evidence>
<dbReference type="Gene3D" id="3.40.640.10">
    <property type="entry name" value="Type I PLP-dependent aspartate aminotransferase-like (Major domain)"/>
    <property type="match status" value="1"/>
</dbReference>
<dbReference type="Pfam" id="PF00202">
    <property type="entry name" value="Aminotran_3"/>
    <property type="match status" value="1"/>
</dbReference>
<evidence type="ECO:0000256" key="1">
    <source>
        <dbReference type="ARBA" id="ARBA00001579"/>
    </source>
</evidence>
<dbReference type="UniPathway" id="UPA00251">
    <property type="reaction ID" value="UER00317"/>
</dbReference>
<keyword evidence="8" id="KW-0963">Cytoplasm</keyword>